<keyword evidence="13" id="KW-1185">Reference proteome</keyword>
<dbReference type="EC" id="2.4.2.21" evidence="4 10"/>
<dbReference type="PANTHER" id="PTHR43463">
    <property type="entry name" value="NICOTINATE-NUCLEOTIDE--DIMETHYLBENZIMIDAZOLE PHOSPHORIBOSYLTRANSFERASE"/>
    <property type="match status" value="1"/>
</dbReference>
<comment type="function">
    <text evidence="1">Catalyzes the synthesis of alpha-ribazole-5'-phosphate from nicotinate mononucleotide (NAMN) and 5,6-dimethylbenzimidazole (DMB).</text>
</comment>
<accession>A0ABR7EWQ8</accession>
<evidence type="ECO:0000256" key="8">
    <source>
        <dbReference type="ARBA" id="ARBA00022679"/>
    </source>
</evidence>
<dbReference type="InterPro" id="IPR017846">
    <property type="entry name" value="Nict_dMeBzImd_PRibTrfase_bact"/>
</dbReference>
<reference evidence="12 13" key="1">
    <citation type="submission" date="2020-08" db="EMBL/GenBank/DDBJ databases">
        <title>Genome public.</title>
        <authorList>
            <person name="Liu C."/>
            <person name="Sun Q."/>
        </authorList>
    </citation>
    <scope>NUCLEOTIDE SEQUENCE [LARGE SCALE GENOMIC DNA]</scope>
    <source>
        <strain evidence="12 13">NSJ-36</strain>
    </source>
</reference>
<dbReference type="Proteomes" id="UP000647235">
    <property type="component" value="Unassembled WGS sequence"/>
</dbReference>
<dbReference type="PANTHER" id="PTHR43463:SF1">
    <property type="entry name" value="NICOTINATE-NUCLEOTIDE--DIMETHYLBENZIMIDAZOLE PHOSPHORIBOSYLTRANSFERASE"/>
    <property type="match status" value="1"/>
</dbReference>
<dbReference type="NCBIfam" id="NF000996">
    <property type="entry name" value="PRK00105.1"/>
    <property type="match status" value="1"/>
</dbReference>
<dbReference type="CDD" id="cd02439">
    <property type="entry name" value="DMB-PRT_CobT"/>
    <property type="match status" value="1"/>
</dbReference>
<name>A0ABR7EWQ8_9FIRM</name>
<dbReference type="SUPFAM" id="SSF52733">
    <property type="entry name" value="Nicotinate mononucleotide:5,6-dimethylbenzimidazole phosphoribosyltransferase (CobT)"/>
    <property type="match status" value="1"/>
</dbReference>
<comment type="similarity">
    <text evidence="3">Belongs to the CobT family.</text>
</comment>
<evidence type="ECO:0000256" key="10">
    <source>
        <dbReference type="NCBIfam" id="TIGR03160"/>
    </source>
</evidence>
<sequence>MKAEKGNNLEKELQKMLIAIHPADPCVAETALKRWNSIAKPLHSLGKLEKDIIQIAGMTGDPNVHLDKKALLVMCADNGVVEEGVTQTGQEVTAIVAENFLTGNTSAAIMCRQAGVDLFPVDIGMVTDTKVPDVKIRYGTANFVKEPAMTRGEAVRAILTGIQIARDKKKEGYQILCIGEMGIGNTTTSSAVASVLLGKEPEELTGRGAGLDDSGLQKKIQAICTGIEKHHPRADDPVDVLAKVGGLDIAGMAGICLGGAIEHIPVMLDGFISDVAALLAVHLCPAVKDYLLISHVSKEPGAGMVLRELTAEKASDVHGMNLGMCLGEGTGAVAYLPVLELGLSVYQEMSTFAENQIEDYKDYTKENPAKDSPEKTEANIGGTPCCM</sequence>
<organism evidence="12 13">
    <name type="scientific">Dorea hominis</name>
    <dbReference type="NCBI Taxonomy" id="2763040"/>
    <lineage>
        <taxon>Bacteria</taxon>
        <taxon>Bacillati</taxon>
        <taxon>Bacillota</taxon>
        <taxon>Clostridia</taxon>
        <taxon>Lachnospirales</taxon>
        <taxon>Lachnospiraceae</taxon>
        <taxon>Dorea</taxon>
    </lineage>
</organism>
<protein>
    <recommendedName>
        <fullName evidence="5 10">Nicotinate-nucleotide--dimethylbenzimidazole phosphoribosyltransferase</fullName>
        <ecNumber evidence="4 10">2.4.2.21</ecNumber>
    </recommendedName>
</protein>
<dbReference type="RefSeq" id="WP_186855788.1">
    <property type="nucleotide sequence ID" value="NZ_JACOOY010000008.1"/>
</dbReference>
<dbReference type="EMBL" id="JACOOY010000008">
    <property type="protein sequence ID" value="MBC5665149.1"/>
    <property type="molecule type" value="Genomic_DNA"/>
</dbReference>
<feature type="compositionally biased region" description="Basic and acidic residues" evidence="11">
    <location>
        <begin position="364"/>
        <end position="377"/>
    </location>
</feature>
<evidence type="ECO:0000256" key="9">
    <source>
        <dbReference type="ARBA" id="ARBA00047340"/>
    </source>
</evidence>
<dbReference type="Gene3D" id="3.40.50.10210">
    <property type="match status" value="1"/>
</dbReference>
<comment type="pathway">
    <text evidence="2">Nucleoside biosynthesis; alpha-ribazole biosynthesis; alpha-ribazole from 5,6-dimethylbenzimidazole: step 1/2.</text>
</comment>
<dbReference type="InterPro" id="IPR003200">
    <property type="entry name" value="Nict_dMeBzImd_PRibTrfase"/>
</dbReference>
<keyword evidence="6" id="KW-0169">Cobalamin biosynthesis</keyword>
<proteinExistence type="inferred from homology"/>
<dbReference type="Gene3D" id="1.10.1610.10">
    <property type="match status" value="1"/>
</dbReference>
<evidence type="ECO:0000256" key="6">
    <source>
        <dbReference type="ARBA" id="ARBA00022573"/>
    </source>
</evidence>
<keyword evidence="8 12" id="KW-0808">Transferase</keyword>
<evidence type="ECO:0000256" key="11">
    <source>
        <dbReference type="SAM" id="MobiDB-lite"/>
    </source>
</evidence>
<dbReference type="InterPro" id="IPR023195">
    <property type="entry name" value="Nict_dMeBzImd_PRibTrfase_N"/>
</dbReference>
<evidence type="ECO:0000256" key="2">
    <source>
        <dbReference type="ARBA" id="ARBA00005049"/>
    </source>
</evidence>
<evidence type="ECO:0000256" key="5">
    <source>
        <dbReference type="ARBA" id="ARBA00015486"/>
    </source>
</evidence>
<evidence type="ECO:0000256" key="3">
    <source>
        <dbReference type="ARBA" id="ARBA00007110"/>
    </source>
</evidence>
<dbReference type="InterPro" id="IPR036087">
    <property type="entry name" value="Nict_dMeBzImd_PRibTrfase_sf"/>
</dbReference>
<evidence type="ECO:0000313" key="13">
    <source>
        <dbReference type="Proteomes" id="UP000647235"/>
    </source>
</evidence>
<dbReference type="NCBIfam" id="TIGR03160">
    <property type="entry name" value="cobT_DBIPRT"/>
    <property type="match status" value="1"/>
</dbReference>
<comment type="catalytic activity">
    <reaction evidence="9">
        <text>5,6-dimethylbenzimidazole + nicotinate beta-D-ribonucleotide = alpha-ribazole 5'-phosphate + nicotinate + H(+)</text>
        <dbReference type="Rhea" id="RHEA:11196"/>
        <dbReference type="ChEBI" id="CHEBI:15378"/>
        <dbReference type="ChEBI" id="CHEBI:15890"/>
        <dbReference type="ChEBI" id="CHEBI:32544"/>
        <dbReference type="ChEBI" id="CHEBI:57502"/>
        <dbReference type="ChEBI" id="CHEBI:57918"/>
        <dbReference type="EC" id="2.4.2.21"/>
    </reaction>
</comment>
<evidence type="ECO:0000313" key="12">
    <source>
        <dbReference type="EMBL" id="MBC5665149.1"/>
    </source>
</evidence>
<dbReference type="GO" id="GO:0008939">
    <property type="term" value="F:nicotinate-nucleotide-dimethylbenzimidazole phosphoribosyltransferase activity"/>
    <property type="evidence" value="ECO:0007669"/>
    <property type="project" value="UniProtKB-EC"/>
</dbReference>
<feature type="region of interest" description="Disordered" evidence="11">
    <location>
        <begin position="364"/>
        <end position="387"/>
    </location>
</feature>
<gene>
    <name evidence="12" type="primary">cobT</name>
    <name evidence="12" type="ORF">H8S07_07635</name>
</gene>
<evidence type="ECO:0000256" key="7">
    <source>
        <dbReference type="ARBA" id="ARBA00022676"/>
    </source>
</evidence>
<evidence type="ECO:0000256" key="1">
    <source>
        <dbReference type="ARBA" id="ARBA00002197"/>
    </source>
</evidence>
<keyword evidence="7 12" id="KW-0328">Glycosyltransferase</keyword>
<dbReference type="Pfam" id="PF02277">
    <property type="entry name" value="DBI_PRT"/>
    <property type="match status" value="1"/>
</dbReference>
<comment type="caution">
    <text evidence="12">The sequence shown here is derived from an EMBL/GenBank/DDBJ whole genome shotgun (WGS) entry which is preliminary data.</text>
</comment>
<evidence type="ECO:0000256" key="4">
    <source>
        <dbReference type="ARBA" id="ARBA00011991"/>
    </source>
</evidence>